<dbReference type="AlphaFoldDB" id="X1WDD4"/>
<evidence type="ECO:0000313" key="6">
    <source>
        <dbReference type="RefSeq" id="XP_021322886.1"/>
    </source>
</evidence>
<reference evidence="3" key="2">
    <citation type="submission" date="2014-03" db="UniProtKB">
        <authorList>
            <consortium name="Ensembl"/>
        </authorList>
    </citation>
    <scope>IDENTIFICATION</scope>
    <source>
        <strain evidence="3">Tuebingen</strain>
    </source>
</reference>
<protein>
    <submittedName>
        <fullName evidence="5 6">Noncompact myelin-associated protein</fullName>
    </submittedName>
    <submittedName>
        <fullName evidence="3">Si:dkey-221l4.10</fullName>
    </submittedName>
</protein>
<dbReference type="InterPro" id="IPR038940">
    <property type="entry name" value="NCMAP"/>
</dbReference>
<accession>X1WDD4</accession>
<dbReference type="KEGG" id="dre:568313"/>
<dbReference type="GO" id="GO:0033270">
    <property type="term" value="C:paranode region of axon"/>
    <property type="evidence" value="ECO:0007669"/>
    <property type="project" value="InterPro"/>
</dbReference>
<dbReference type="OMA" id="KTYNRTH"/>
<feature type="transmembrane region" description="Helical" evidence="2">
    <location>
        <begin position="34"/>
        <end position="57"/>
    </location>
</feature>
<reference evidence="3 4" key="1">
    <citation type="journal article" date="2013" name="Nature">
        <title>The zebrafish reference genome sequence and its relationship to the human genome.</title>
        <authorList>
            <consortium name="Genome Reference Consortium Zebrafish"/>
            <person name="Howe K."/>
            <person name="Clark M.D."/>
            <person name="Torroja C.F."/>
            <person name="Torrance J."/>
            <person name="Berthelot C."/>
            <person name="Muffato M."/>
            <person name="Collins J.E."/>
            <person name="Humphray S."/>
            <person name="McLaren K."/>
            <person name="Matthews L."/>
            <person name="McLaren S."/>
            <person name="Sealy I."/>
            <person name="Caccamo M."/>
            <person name="Churcher C."/>
            <person name="Scott C."/>
            <person name="Barrett J.C."/>
            <person name="Koch R."/>
            <person name="Rauch G.J."/>
            <person name="White S."/>
            <person name="Chow W."/>
            <person name="Kilian B."/>
            <person name="Quintais L.T."/>
            <person name="Guerra-Assuncao J.A."/>
            <person name="Zhou Y."/>
            <person name="Gu Y."/>
            <person name="Yen J."/>
            <person name="Vogel J.H."/>
            <person name="Eyre T."/>
            <person name="Redmond S."/>
            <person name="Banerjee R."/>
            <person name="Chi J."/>
            <person name="Fu B."/>
            <person name="Langley E."/>
            <person name="Maguire S.F."/>
            <person name="Laird G.K."/>
            <person name="Lloyd D."/>
            <person name="Kenyon E."/>
            <person name="Donaldson S."/>
            <person name="Sehra H."/>
            <person name="Almeida-King J."/>
            <person name="Loveland J."/>
            <person name="Trevanion S."/>
            <person name="Jones M."/>
            <person name="Quail M."/>
            <person name="Willey D."/>
            <person name="Hunt A."/>
            <person name="Burton J."/>
            <person name="Sims S."/>
            <person name="McLay K."/>
            <person name="Plumb B."/>
            <person name="Davis J."/>
            <person name="Clee C."/>
            <person name="Oliver K."/>
            <person name="Clark R."/>
            <person name="Riddle C."/>
            <person name="Elliot D."/>
            <person name="Eliott D."/>
            <person name="Threadgold G."/>
            <person name="Harden G."/>
            <person name="Ware D."/>
            <person name="Begum S."/>
            <person name="Mortimore B."/>
            <person name="Mortimer B."/>
            <person name="Kerry G."/>
            <person name="Heath P."/>
            <person name="Phillimore B."/>
            <person name="Tracey A."/>
            <person name="Corby N."/>
            <person name="Dunn M."/>
            <person name="Johnson C."/>
            <person name="Wood J."/>
            <person name="Clark S."/>
            <person name="Pelan S."/>
            <person name="Griffiths G."/>
            <person name="Smith M."/>
            <person name="Glithero R."/>
            <person name="Howden P."/>
            <person name="Barker N."/>
            <person name="Lloyd C."/>
            <person name="Stevens C."/>
            <person name="Harley J."/>
            <person name="Holt K."/>
            <person name="Panagiotidis G."/>
            <person name="Lovell J."/>
            <person name="Beasley H."/>
            <person name="Henderson C."/>
            <person name="Gordon D."/>
            <person name="Auger K."/>
            <person name="Wright D."/>
            <person name="Collins J."/>
            <person name="Raisen C."/>
            <person name="Dyer L."/>
            <person name="Leung K."/>
            <person name="Robertson L."/>
            <person name="Ambridge K."/>
            <person name="Leongamornlert D."/>
            <person name="McGuire S."/>
            <person name="Gilderthorp R."/>
            <person name="Griffiths C."/>
            <person name="Manthravadi D."/>
            <person name="Nichol S."/>
            <person name="Barker G."/>
            <person name="Whitehead S."/>
            <person name="Kay M."/>
            <person name="Brown J."/>
            <person name="Murnane C."/>
            <person name="Gray E."/>
            <person name="Humphries M."/>
            <person name="Sycamore N."/>
            <person name="Barker D."/>
            <person name="Saunders D."/>
            <person name="Wallis J."/>
            <person name="Babbage A."/>
            <person name="Hammond S."/>
            <person name="Mashreghi-Mohammadi M."/>
            <person name="Barr L."/>
            <person name="Martin S."/>
            <person name="Wray P."/>
            <person name="Ellington A."/>
            <person name="Matthews N."/>
            <person name="Ellwood M."/>
            <person name="Woodmansey R."/>
            <person name="Clark G."/>
            <person name="Cooper J."/>
            <person name="Cooper J."/>
            <person name="Tromans A."/>
            <person name="Grafham D."/>
            <person name="Skuce C."/>
            <person name="Pandian R."/>
            <person name="Andrews R."/>
            <person name="Harrison E."/>
            <person name="Kimberley A."/>
            <person name="Garnett J."/>
            <person name="Fosker N."/>
            <person name="Hall R."/>
            <person name="Garner P."/>
            <person name="Kelly D."/>
            <person name="Bird C."/>
            <person name="Palmer S."/>
            <person name="Gehring I."/>
            <person name="Berger A."/>
            <person name="Dooley C.M."/>
            <person name="Ersan-Urun Z."/>
            <person name="Eser C."/>
            <person name="Geiger H."/>
            <person name="Geisler M."/>
            <person name="Karotki L."/>
            <person name="Kirn A."/>
            <person name="Konantz J."/>
            <person name="Konantz M."/>
            <person name="Oberlander M."/>
            <person name="Rudolph-Geiger S."/>
            <person name="Teucke M."/>
            <person name="Lanz C."/>
            <person name="Raddatz G."/>
            <person name="Osoegawa K."/>
            <person name="Zhu B."/>
            <person name="Rapp A."/>
            <person name="Widaa S."/>
            <person name="Langford C."/>
            <person name="Yang F."/>
            <person name="Schuster S.C."/>
            <person name="Carter N.P."/>
            <person name="Harrow J."/>
            <person name="Ning Z."/>
            <person name="Herrero J."/>
            <person name="Searle S.M."/>
            <person name="Enright A."/>
            <person name="Geisler R."/>
            <person name="Plasterk R.H."/>
            <person name="Lee C."/>
            <person name="Westerfield M."/>
            <person name="de Jong P.J."/>
            <person name="Zon L.I."/>
            <person name="Postlethwait J.H."/>
            <person name="Nusslein-Volhard C."/>
            <person name="Hubbard T.J."/>
            <person name="Roest Crollius H."/>
            <person name="Rogers J."/>
            <person name="Stemple D.L."/>
        </authorList>
    </citation>
    <scope>NUCLEOTIDE SEQUENCE [LARGE SCALE GENOMIC DNA]</scope>
    <source>
        <strain evidence="3">Tuebingen</strain>
    </source>
</reference>
<evidence type="ECO:0000313" key="7">
    <source>
        <dbReference type="ZFIN" id="ZDB-GENE-131121-493"/>
    </source>
</evidence>
<keyword evidence="2" id="KW-1133">Transmembrane helix</keyword>
<dbReference type="RefSeq" id="NP_001314854.1">
    <property type="nucleotide sequence ID" value="NM_001327925.1"/>
</dbReference>
<dbReference type="HOGENOM" id="CLU_148398_0_0_1"/>
<evidence type="ECO:0000313" key="4">
    <source>
        <dbReference type="Proteomes" id="UP000000437"/>
    </source>
</evidence>
<dbReference type="Ensembl" id="ENSDART00000153590.3">
    <property type="protein sequence ID" value="ENSDARP00000128938.1"/>
    <property type="gene ID" value="ENSDARG00000097934.3"/>
</dbReference>
<keyword evidence="4" id="KW-1185">Reference proteome</keyword>
<evidence type="ECO:0000313" key="5">
    <source>
        <dbReference type="RefSeq" id="NP_001314854.1"/>
    </source>
</evidence>
<dbReference type="PANTHER" id="PTHR35974">
    <property type="entry name" value="NONCOMPACT MYELIN-ASSOCIATED PROTEIN"/>
    <property type="match status" value="1"/>
</dbReference>
<dbReference type="PaxDb" id="7955-ENSDARP00000128233"/>
<sequence>MQRASTVSVTQATTQNTTAFTKSREQILTQSSGAMIAVIVIGIIIILTFLLIVLKTYNRRTHAKRMLSGGSSKPRKKVSSTTTNTNLAMSNVGTSSASGSFIQSNGSSENGFRIPRVDLGNIDHSNGEHFSTNSGSTIVTIHDMPSVDNT</sequence>
<keyword evidence="2" id="KW-0472">Membrane</keyword>
<dbReference type="GeneTree" id="ENSGT00940000169877"/>
<name>X1WDD4_DANRE</name>
<dbReference type="RefSeq" id="XP_021322886.1">
    <property type="nucleotide sequence ID" value="XM_021467211.2"/>
</dbReference>
<evidence type="ECO:0000313" key="3">
    <source>
        <dbReference type="Ensembl" id="ENSDARP00000128233"/>
    </source>
</evidence>
<dbReference type="STRING" id="7955.ENSDARP00000128233"/>
<dbReference type="ZFIN" id="ZDB-GENE-131121-493">
    <property type="gene designation" value="si:dkey-221l4.10"/>
</dbReference>
<accession>A0A8M1P993</accession>
<dbReference type="Bgee" id="ENSDARG00000097934">
    <property type="expression patterns" value="Expressed in gastrula and 10 other cell types or tissues"/>
</dbReference>
<feature type="compositionally biased region" description="Polar residues" evidence="1">
    <location>
        <begin position="79"/>
        <end position="90"/>
    </location>
</feature>
<dbReference type="GO" id="GO:0019911">
    <property type="term" value="F:structural constituent of myelin sheath"/>
    <property type="evidence" value="ECO:0007669"/>
    <property type="project" value="InterPro"/>
</dbReference>
<dbReference type="Ensembl" id="ENSDART00000157204.2">
    <property type="protein sequence ID" value="ENSDARP00000128233.1"/>
    <property type="gene ID" value="ENSDARG00000097934.3"/>
</dbReference>
<proteinExistence type="predicted"/>
<evidence type="ECO:0000256" key="2">
    <source>
        <dbReference type="SAM" id="Phobius"/>
    </source>
</evidence>
<dbReference type="PANTHER" id="PTHR35974:SF1">
    <property type="entry name" value="NONCOMPACT MYELIN-ASSOCIATED PROTEIN"/>
    <property type="match status" value="1"/>
</dbReference>
<feature type="region of interest" description="Disordered" evidence="1">
    <location>
        <begin position="65"/>
        <end position="90"/>
    </location>
</feature>
<reference evidence="5 6" key="3">
    <citation type="submission" date="2025-04" db="UniProtKB">
        <authorList>
            <consortium name="RefSeq"/>
        </authorList>
    </citation>
    <scope>IDENTIFICATION</scope>
    <source>
        <strain evidence="5 6">Tuebingen</strain>
    </source>
</reference>
<organism evidence="3">
    <name type="scientific">Danio rerio</name>
    <name type="common">Zebrafish</name>
    <name type="synonym">Brachydanio rerio</name>
    <dbReference type="NCBI Taxonomy" id="7955"/>
    <lineage>
        <taxon>Eukaryota</taxon>
        <taxon>Metazoa</taxon>
        <taxon>Chordata</taxon>
        <taxon>Craniata</taxon>
        <taxon>Vertebrata</taxon>
        <taxon>Euteleostomi</taxon>
        <taxon>Actinopterygii</taxon>
        <taxon>Neopterygii</taxon>
        <taxon>Teleostei</taxon>
        <taxon>Ostariophysi</taxon>
        <taxon>Cypriniformes</taxon>
        <taxon>Danionidae</taxon>
        <taxon>Danioninae</taxon>
        <taxon>Danio</taxon>
    </lineage>
</organism>
<evidence type="ECO:0000256" key="1">
    <source>
        <dbReference type="SAM" id="MobiDB-lite"/>
    </source>
</evidence>
<dbReference type="EMBL" id="AL928908">
    <property type="status" value="NOT_ANNOTATED_CDS"/>
    <property type="molecule type" value="Genomic_DNA"/>
</dbReference>
<dbReference type="GeneID" id="568313"/>
<dbReference type="OrthoDB" id="8957254at2759"/>
<dbReference type="GO" id="GO:0043220">
    <property type="term" value="C:Schmidt-Lanterman incisure"/>
    <property type="evidence" value="ECO:0007669"/>
    <property type="project" value="InterPro"/>
</dbReference>
<keyword evidence="2" id="KW-0812">Transmembrane</keyword>
<gene>
    <name evidence="3 5 6 7" type="primary">si:dkey-221l4.10</name>
    <name evidence="5 6" type="synonym">ncmap</name>
</gene>
<dbReference type="Proteomes" id="UP000000437">
    <property type="component" value="Chromosome 17"/>
</dbReference>
<dbReference type="eggNOG" id="ENOG502S8BP">
    <property type="taxonomic scope" value="Eukaryota"/>
</dbReference>
<dbReference type="GO" id="GO:0005886">
    <property type="term" value="C:plasma membrane"/>
    <property type="evidence" value="ECO:0007669"/>
    <property type="project" value="InterPro"/>
</dbReference>
<dbReference type="GO" id="GO:0031641">
    <property type="term" value="P:regulation of myelination"/>
    <property type="evidence" value="ECO:0007669"/>
    <property type="project" value="InterPro"/>
</dbReference>
<dbReference type="AGR" id="ZFIN:ZDB-GENE-131121-493"/>